<name>A0ABX9BKC5_9BACL</name>
<sequence length="114" mass="12978">MSTLDKVFILHVWEEKAEDHALTPAWLVNSNTAIYLSHCTVFLVRVIPIKLGHLTRYYVENTATCGIHLAQNVDGDPELIVARIIEKLRNVSALDWLARDVLDDMTGLFEFQTI</sequence>
<evidence type="ECO:0000313" key="1">
    <source>
        <dbReference type="EMBL" id="RAI96876.1"/>
    </source>
</evidence>
<gene>
    <name evidence="1" type="ORF">DET54_106234</name>
</gene>
<dbReference type="EMBL" id="QLLI01000006">
    <property type="protein sequence ID" value="RAI96876.1"/>
    <property type="molecule type" value="Genomic_DNA"/>
</dbReference>
<proteinExistence type="predicted"/>
<comment type="caution">
    <text evidence="1">The sequence shown here is derived from an EMBL/GenBank/DDBJ whole genome shotgun (WGS) entry which is preliminary data.</text>
</comment>
<accession>A0ABX9BKC5</accession>
<reference evidence="1 2" key="1">
    <citation type="submission" date="2018-06" db="EMBL/GenBank/DDBJ databases">
        <title>Freshwater and sediment microbial communities from various areas in North America, analyzing microbe dynamics in response to fracking.</title>
        <authorList>
            <person name="Lamendella R."/>
        </authorList>
    </citation>
    <scope>NUCLEOTIDE SEQUENCE [LARGE SCALE GENOMIC DNA]</scope>
    <source>
        <strain evidence="1 2">NG-13</strain>
    </source>
</reference>
<keyword evidence="2" id="KW-1185">Reference proteome</keyword>
<evidence type="ECO:0000313" key="2">
    <source>
        <dbReference type="Proteomes" id="UP000248827"/>
    </source>
</evidence>
<dbReference type="Proteomes" id="UP000248827">
    <property type="component" value="Unassembled WGS sequence"/>
</dbReference>
<protein>
    <submittedName>
        <fullName evidence="1">Uncharacterized protein</fullName>
    </submittedName>
</protein>
<organism evidence="1 2">
    <name type="scientific">Paenibacillus pabuli</name>
    <dbReference type="NCBI Taxonomy" id="1472"/>
    <lineage>
        <taxon>Bacteria</taxon>
        <taxon>Bacillati</taxon>
        <taxon>Bacillota</taxon>
        <taxon>Bacilli</taxon>
        <taxon>Bacillales</taxon>
        <taxon>Paenibacillaceae</taxon>
        <taxon>Paenibacillus</taxon>
    </lineage>
</organism>
<dbReference type="RefSeq" id="WP_111620048.1">
    <property type="nucleotide sequence ID" value="NZ_QLLI01000006.1"/>
</dbReference>